<feature type="compositionally biased region" description="Acidic residues" evidence="1">
    <location>
        <begin position="419"/>
        <end position="434"/>
    </location>
</feature>
<evidence type="ECO:0000256" key="1">
    <source>
        <dbReference type="SAM" id="MobiDB-lite"/>
    </source>
</evidence>
<dbReference type="GO" id="GO:0004526">
    <property type="term" value="F:ribonuclease P activity"/>
    <property type="evidence" value="ECO:0007669"/>
    <property type="project" value="TreeGrafter"/>
</dbReference>
<feature type="compositionally biased region" description="Basic and acidic residues" evidence="1">
    <location>
        <begin position="407"/>
        <end position="418"/>
    </location>
</feature>
<dbReference type="GO" id="GO:0000172">
    <property type="term" value="C:ribonuclease MRP complex"/>
    <property type="evidence" value="ECO:0007669"/>
    <property type="project" value="InterPro"/>
</dbReference>
<dbReference type="PANTHER" id="PTHR46948">
    <property type="entry name" value="RIBONUCLEASE P PROTEIN SUBUNIT P38"/>
    <property type="match status" value="1"/>
</dbReference>
<dbReference type="GO" id="GO:0033204">
    <property type="term" value="F:ribonuclease P RNA binding"/>
    <property type="evidence" value="ECO:0007669"/>
    <property type="project" value="TreeGrafter"/>
</dbReference>
<evidence type="ECO:0000313" key="3">
    <source>
        <dbReference type="Proteomes" id="UP000762676"/>
    </source>
</evidence>
<feature type="compositionally biased region" description="Polar residues" evidence="1">
    <location>
        <begin position="521"/>
        <end position="557"/>
    </location>
</feature>
<dbReference type="AlphaFoldDB" id="A0AAV4J7I7"/>
<proteinExistence type="predicted"/>
<feature type="region of interest" description="Disordered" evidence="1">
    <location>
        <begin position="468"/>
        <end position="636"/>
    </location>
</feature>
<dbReference type="PANTHER" id="PTHR46948:SF1">
    <property type="entry name" value="RIBONUCLEASE P PROTEIN SUBUNIT P38"/>
    <property type="match status" value="1"/>
</dbReference>
<feature type="compositionally biased region" description="Low complexity" evidence="1">
    <location>
        <begin position="623"/>
        <end position="636"/>
    </location>
</feature>
<name>A0AAV4J7I7_9GAST</name>
<dbReference type="InterPro" id="IPR042848">
    <property type="entry name" value="Rpp38"/>
</dbReference>
<dbReference type="EMBL" id="BMAT01013674">
    <property type="protein sequence ID" value="GFS17953.1"/>
    <property type="molecule type" value="Genomic_DNA"/>
</dbReference>
<feature type="compositionally biased region" description="Polar residues" evidence="1">
    <location>
        <begin position="494"/>
        <end position="508"/>
    </location>
</feature>
<dbReference type="GO" id="GO:0001650">
    <property type="term" value="C:fibrillar center"/>
    <property type="evidence" value="ECO:0007669"/>
    <property type="project" value="TreeGrafter"/>
</dbReference>
<accession>A0AAV4J7I7</accession>
<organism evidence="2 3">
    <name type="scientific">Elysia marginata</name>
    <dbReference type="NCBI Taxonomy" id="1093978"/>
    <lineage>
        <taxon>Eukaryota</taxon>
        <taxon>Metazoa</taxon>
        <taxon>Spiralia</taxon>
        <taxon>Lophotrochozoa</taxon>
        <taxon>Mollusca</taxon>
        <taxon>Gastropoda</taxon>
        <taxon>Heterobranchia</taxon>
        <taxon>Euthyneura</taxon>
        <taxon>Panpulmonata</taxon>
        <taxon>Sacoglossa</taxon>
        <taxon>Placobranchoidea</taxon>
        <taxon>Plakobranchidae</taxon>
        <taxon>Elysia</taxon>
    </lineage>
</organism>
<feature type="compositionally biased region" description="Polar residues" evidence="1">
    <location>
        <begin position="392"/>
        <end position="406"/>
    </location>
</feature>
<gene>
    <name evidence="2" type="ORF">ElyMa_006835400</name>
</gene>
<sequence length="754" mass="83046">MAAPTVPKSKAKANLNSIVSKEQSKKPTQKHVLCPEIISWPRPSKPVEESILSKLCQILKDAPNIFHCKKKIEDDKDKAEKERIRSQLQIGTSSVLRALERNDLQCVLVSGKATPAITVDHVISLSKDRGCPLLCLDGLSAALALALESKCLPLSIGFRKLQDGQQSDFSEVIALVKDHTHWSAGSGGSDSSSLQNLSSQQTPSQKDQPSLSSKYWGKQRAVRINTSDKKDVLAEIKRVFSSSVNESPVPDKGSKQKKKKRKGKRNVKEPFEKDLHSQFEAGKRTVVGAVERGRVELVLISHEVEEVVNSSPLFQEKIKFPPVIVLPGLTSTLRDLTSGACGFSFMAIKKLKLLPSDSKQDFKQVIEMCYKSLKTAVKQGVGAENKDLLATNCMNSEQESSNGATNTDKERRENQIETREEEEDDDEEEEEEEDYSYLYTLKEDSKDLAELRAELKCDVERMKKDTSFSVDFISLSSSTTEDNKKSSKSRSKQQNKIASVKQPNTITPKNARISKTESSEEISPSSQTLKSQESSDYLSLKSAENSTLGGHLSQSQPEVPVRTDEKQPETSMDFISFSSSQEQPTAQTKQAEDDKDQKSASTICVSGAGDLSKNDHRGNSAGSSNSNETSEQSNLSLFQPAESSLFLLDRKGDAASKTSKTSRVSGALALNSGEKIESGKQEEILVVGDLKPSKGKEGLDILSIDVAARSKNKTKALKRKLGQEEGFISFKYTEANINTMVANPEKKRKKKKKK</sequence>
<feature type="region of interest" description="Disordered" evidence="1">
    <location>
        <begin position="184"/>
        <end position="217"/>
    </location>
</feature>
<feature type="compositionally biased region" description="Low complexity" evidence="1">
    <location>
        <begin position="189"/>
        <end position="205"/>
    </location>
</feature>
<feature type="region of interest" description="Disordered" evidence="1">
    <location>
        <begin position="392"/>
        <end position="434"/>
    </location>
</feature>
<keyword evidence="3" id="KW-1185">Reference proteome</keyword>
<dbReference type="GO" id="GO:0005655">
    <property type="term" value="C:nucleolar ribonuclease P complex"/>
    <property type="evidence" value="ECO:0007669"/>
    <property type="project" value="InterPro"/>
</dbReference>
<dbReference type="InterPro" id="IPR029064">
    <property type="entry name" value="Ribosomal_eL30-like_sf"/>
</dbReference>
<dbReference type="Proteomes" id="UP000762676">
    <property type="component" value="Unassembled WGS sequence"/>
</dbReference>
<dbReference type="GO" id="GO:0001682">
    <property type="term" value="P:tRNA 5'-leader removal"/>
    <property type="evidence" value="ECO:0007669"/>
    <property type="project" value="InterPro"/>
</dbReference>
<protein>
    <submittedName>
        <fullName evidence="2">Ribonuclease P protein subunit p38</fullName>
    </submittedName>
</protein>
<feature type="compositionally biased region" description="Basic residues" evidence="1">
    <location>
        <begin position="255"/>
        <end position="265"/>
    </location>
</feature>
<feature type="compositionally biased region" description="Low complexity" evidence="1">
    <location>
        <begin position="468"/>
        <end position="480"/>
    </location>
</feature>
<feature type="compositionally biased region" description="Polar residues" evidence="1">
    <location>
        <begin position="576"/>
        <end position="589"/>
    </location>
</feature>
<dbReference type="Gene3D" id="3.30.1330.30">
    <property type="match status" value="1"/>
</dbReference>
<comment type="caution">
    <text evidence="2">The sequence shown here is derived from an EMBL/GenBank/DDBJ whole genome shotgun (WGS) entry which is preliminary data.</text>
</comment>
<dbReference type="SUPFAM" id="SSF55315">
    <property type="entry name" value="L30e-like"/>
    <property type="match status" value="1"/>
</dbReference>
<reference evidence="2 3" key="1">
    <citation type="journal article" date="2021" name="Elife">
        <title>Chloroplast acquisition without the gene transfer in kleptoplastic sea slugs, Plakobranchus ocellatus.</title>
        <authorList>
            <person name="Maeda T."/>
            <person name="Takahashi S."/>
            <person name="Yoshida T."/>
            <person name="Shimamura S."/>
            <person name="Takaki Y."/>
            <person name="Nagai Y."/>
            <person name="Toyoda A."/>
            <person name="Suzuki Y."/>
            <person name="Arimoto A."/>
            <person name="Ishii H."/>
            <person name="Satoh N."/>
            <person name="Nishiyama T."/>
            <person name="Hasebe M."/>
            <person name="Maruyama T."/>
            <person name="Minagawa J."/>
            <person name="Obokata J."/>
            <person name="Shigenobu S."/>
        </authorList>
    </citation>
    <scope>NUCLEOTIDE SEQUENCE [LARGE SCALE GENOMIC DNA]</scope>
</reference>
<feature type="region of interest" description="Disordered" evidence="1">
    <location>
        <begin position="1"/>
        <end position="27"/>
    </location>
</feature>
<feature type="region of interest" description="Disordered" evidence="1">
    <location>
        <begin position="244"/>
        <end position="270"/>
    </location>
</feature>
<evidence type="ECO:0000313" key="2">
    <source>
        <dbReference type="EMBL" id="GFS17953.1"/>
    </source>
</evidence>